<proteinExistence type="inferred from homology"/>
<evidence type="ECO:0000256" key="7">
    <source>
        <dbReference type="ARBA" id="ARBA00022824"/>
    </source>
</evidence>
<dbReference type="GO" id="GO:0016705">
    <property type="term" value="F:oxidoreductase activity, acting on paired donors, with incorporation or reduction of molecular oxygen"/>
    <property type="evidence" value="ECO:0007669"/>
    <property type="project" value="InterPro"/>
</dbReference>
<keyword evidence="7" id="KW-0256">Endoplasmic reticulum</keyword>
<dbReference type="PRINTS" id="PR00385">
    <property type="entry name" value="P450"/>
</dbReference>
<dbReference type="PRINTS" id="PR00463">
    <property type="entry name" value="EP450I"/>
</dbReference>
<dbReference type="PROSITE" id="PS00086">
    <property type="entry name" value="CYTOCHROME_P450"/>
    <property type="match status" value="1"/>
</dbReference>
<evidence type="ECO:0000256" key="1">
    <source>
        <dbReference type="ARBA" id="ARBA00001971"/>
    </source>
</evidence>
<evidence type="ECO:0000256" key="11">
    <source>
        <dbReference type="ARBA" id="ARBA00023033"/>
    </source>
</evidence>
<dbReference type="InterPro" id="IPR036396">
    <property type="entry name" value="Cyt_P450_sf"/>
</dbReference>
<dbReference type="GO" id="GO:0020037">
    <property type="term" value="F:heme binding"/>
    <property type="evidence" value="ECO:0007669"/>
    <property type="project" value="InterPro"/>
</dbReference>
<dbReference type="GO" id="GO:0004497">
    <property type="term" value="F:monooxygenase activity"/>
    <property type="evidence" value="ECO:0007669"/>
    <property type="project" value="UniProtKB-KW"/>
</dbReference>
<evidence type="ECO:0000256" key="13">
    <source>
        <dbReference type="PIRSR" id="PIRSR602401-1"/>
    </source>
</evidence>
<dbReference type="GO" id="GO:0005789">
    <property type="term" value="C:endoplasmic reticulum membrane"/>
    <property type="evidence" value="ECO:0007669"/>
    <property type="project" value="UniProtKB-SubCell"/>
</dbReference>
<evidence type="ECO:0000256" key="12">
    <source>
        <dbReference type="ARBA" id="ARBA00023136"/>
    </source>
</evidence>
<name>A0A6I9VR76_BACDO</name>
<dbReference type="Pfam" id="PF00067">
    <property type="entry name" value="p450"/>
    <property type="match status" value="1"/>
</dbReference>
<keyword evidence="15" id="KW-0732">Signal</keyword>
<dbReference type="InParanoid" id="A0A6I9VR76"/>
<gene>
    <name evidence="17" type="primary">LOC105233159</name>
</gene>
<dbReference type="RefSeq" id="XP_011213442.2">
    <property type="nucleotide sequence ID" value="XM_011215140.3"/>
</dbReference>
<feature type="signal peptide" evidence="15">
    <location>
        <begin position="1"/>
        <end position="18"/>
    </location>
</feature>
<dbReference type="InterPro" id="IPR002401">
    <property type="entry name" value="Cyt_P450_E_grp-I"/>
</dbReference>
<keyword evidence="8" id="KW-0492">Microsome</keyword>
<dbReference type="AlphaFoldDB" id="A0A6I9VR76"/>
<keyword evidence="5 13" id="KW-0349">Heme</keyword>
<evidence type="ECO:0000256" key="10">
    <source>
        <dbReference type="ARBA" id="ARBA00023004"/>
    </source>
</evidence>
<feature type="chain" id="PRO_5046489372" evidence="15">
    <location>
        <begin position="19"/>
        <end position="518"/>
    </location>
</feature>
<evidence type="ECO:0000313" key="17">
    <source>
        <dbReference type="RefSeq" id="XP_011213442.2"/>
    </source>
</evidence>
<evidence type="ECO:0000256" key="9">
    <source>
        <dbReference type="ARBA" id="ARBA00023002"/>
    </source>
</evidence>
<dbReference type="PANTHER" id="PTHR24292:SF45">
    <property type="entry name" value="CYTOCHROME P450 6G1-RELATED"/>
    <property type="match status" value="1"/>
</dbReference>
<dbReference type="SUPFAM" id="SSF48264">
    <property type="entry name" value="Cytochrome P450"/>
    <property type="match status" value="1"/>
</dbReference>
<dbReference type="OrthoDB" id="2789670at2759"/>
<keyword evidence="16" id="KW-1185">Reference proteome</keyword>
<keyword evidence="12" id="KW-0472">Membrane</keyword>
<sequence>MFNIFLALSLSLLAVAYSWLRQHFRYWERRRVPHIPSTLIVGNIFDLLRYRCCFGEQFERLYNHEAASGQDFVGIHVLHNHALLLRDPALIKRVLVSDFSAFASRFERSDSVGDAMGSLNLFFAEYDVWKEIHNIFSPLFAHGKVKQMYPLLQEIGSKLETHMNAWNFTADDACSYPWAVVEVKELCALFTTDIISSLEFGIAANSLANPHAEFRRMCIEVNEPRLWRLLHLFTIFFVPERVRLVRAHLYSAEYEKFMRTSIEYAIAERMRSGNQRNNLIDIFIALKRQAANGAKDSVLHQSDFFVAQAAFLLLAGFDTSSSTITFTLYELAKQPELQQRLRAELREALLKGSGALDYDTIASELEYMRMVVDEVLRLYPATSFLDRRCTAEQGYLLKQTSGNYRIPKGMPLYISVLALHRDARYWPRPLEFDPERFSAENRKLHVPMTYLPFGAGPRGCIGTLLGLLEVKTGLVHILKNFRVETCDSTLPEMKFEETAFVLAPKGGVYLRFVKDKIY</sequence>
<evidence type="ECO:0000256" key="8">
    <source>
        <dbReference type="ARBA" id="ARBA00022848"/>
    </source>
</evidence>
<dbReference type="InterPro" id="IPR001128">
    <property type="entry name" value="Cyt_P450"/>
</dbReference>
<dbReference type="Proteomes" id="UP001652620">
    <property type="component" value="Chromosome 1"/>
</dbReference>
<evidence type="ECO:0000256" key="3">
    <source>
        <dbReference type="ARBA" id="ARBA00004406"/>
    </source>
</evidence>
<dbReference type="GO" id="GO:0046680">
    <property type="term" value="P:response to DDT"/>
    <property type="evidence" value="ECO:0007669"/>
    <property type="project" value="TreeGrafter"/>
</dbReference>
<dbReference type="KEGG" id="bdr:105233159"/>
<accession>A0A6I9VR76</accession>
<organism evidence="16 17">
    <name type="scientific">Bactrocera dorsalis</name>
    <name type="common">Oriental fruit fly</name>
    <name type="synonym">Dacus dorsalis</name>
    <dbReference type="NCBI Taxonomy" id="27457"/>
    <lineage>
        <taxon>Eukaryota</taxon>
        <taxon>Metazoa</taxon>
        <taxon>Ecdysozoa</taxon>
        <taxon>Arthropoda</taxon>
        <taxon>Hexapoda</taxon>
        <taxon>Insecta</taxon>
        <taxon>Pterygota</taxon>
        <taxon>Neoptera</taxon>
        <taxon>Endopterygota</taxon>
        <taxon>Diptera</taxon>
        <taxon>Brachycera</taxon>
        <taxon>Muscomorpha</taxon>
        <taxon>Tephritoidea</taxon>
        <taxon>Tephritidae</taxon>
        <taxon>Bactrocera</taxon>
        <taxon>Bactrocera</taxon>
    </lineage>
</organism>
<dbReference type="Gene3D" id="1.10.630.10">
    <property type="entry name" value="Cytochrome P450"/>
    <property type="match status" value="1"/>
</dbReference>
<evidence type="ECO:0000256" key="2">
    <source>
        <dbReference type="ARBA" id="ARBA00004174"/>
    </source>
</evidence>
<dbReference type="PANTHER" id="PTHR24292">
    <property type="entry name" value="CYTOCHROME P450"/>
    <property type="match status" value="1"/>
</dbReference>
<dbReference type="GO" id="GO:0005506">
    <property type="term" value="F:iron ion binding"/>
    <property type="evidence" value="ECO:0007669"/>
    <property type="project" value="InterPro"/>
</dbReference>
<comment type="similarity">
    <text evidence="4 14">Belongs to the cytochrome P450 family.</text>
</comment>
<dbReference type="CDD" id="cd11056">
    <property type="entry name" value="CYP6-like"/>
    <property type="match status" value="1"/>
</dbReference>
<evidence type="ECO:0000256" key="6">
    <source>
        <dbReference type="ARBA" id="ARBA00022723"/>
    </source>
</evidence>
<dbReference type="GeneID" id="105233159"/>
<comment type="cofactor">
    <cofactor evidence="1 13">
        <name>heme</name>
        <dbReference type="ChEBI" id="CHEBI:30413"/>
    </cofactor>
</comment>
<reference evidence="17" key="2">
    <citation type="submission" date="2025-08" db="UniProtKB">
        <authorList>
            <consortium name="RefSeq"/>
        </authorList>
    </citation>
    <scope>IDENTIFICATION</scope>
    <source>
        <tissue evidence="17">Adult</tissue>
    </source>
</reference>
<dbReference type="InterPro" id="IPR050476">
    <property type="entry name" value="Insect_CytP450_Detox"/>
</dbReference>
<evidence type="ECO:0000313" key="16">
    <source>
        <dbReference type="Proteomes" id="UP001652620"/>
    </source>
</evidence>
<dbReference type="InterPro" id="IPR017972">
    <property type="entry name" value="Cyt_P450_CS"/>
</dbReference>
<evidence type="ECO:0000256" key="15">
    <source>
        <dbReference type="SAM" id="SignalP"/>
    </source>
</evidence>
<keyword evidence="11 14" id="KW-0503">Monooxygenase</keyword>
<dbReference type="GO" id="GO:0046701">
    <property type="term" value="P:insecticide catabolic process"/>
    <property type="evidence" value="ECO:0007669"/>
    <property type="project" value="TreeGrafter"/>
</dbReference>
<evidence type="ECO:0000256" key="5">
    <source>
        <dbReference type="ARBA" id="ARBA00022617"/>
    </source>
</evidence>
<evidence type="ECO:0000256" key="14">
    <source>
        <dbReference type="RuleBase" id="RU000461"/>
    </source>
</evidence>
<evidence type="ECO:0000256" key="4">
    <source>
        <dbReference type="ARBA" id="ARBA00010617"/>
    </source>
</evidence>
<reference evidence="16" key="1">
    <citation type="submission" date="2025-05" db="UniProtKB">
        <authorList>
            <consortium name="RefSeq"/>
        </authorList>
    </citation>
    <scope>NUCLEOTIDE SEQUENCE [LARGE SCALE GENOMIC DNA]</scope>
</reference>
<keyword evidence="6 13" id="KW-0479">Metal-binding</keyword>
<feature type="binding site" description="axial binding residue" evidence="13">
    <location>
        <position position="460"/>
    </location>
    <ligand>
        <name>heme</name>
        <dbReference type="ChEBI" id="CHEBI:30413"/>
    </ligand>
    <ligandPart>
        <name>Fe</name>
        <dbReference type="ChEBI" id="CHEBI:18248"/>
    </ligandPart>
</feature>
<keyword evidence="9 14" id="KW-0560">Oxidoreductase</keyword>
<protein>
    <submittedName>
        <fullName evidence="17">Probable cytochrome P450 6t1</fullName>
    </submittedName>
</protein>
<comment type="subcellular location">
    <subcellularLocation>
        <location evidence="3">Endoplasmic reticulum membrane</location>
        <topology evidence="3">Peripheral membrane protein</topology>
    </subcellularLocation>
    <subcellularLocation>
        <location evidence="2">Microsome membrane</location>
        <topology evidence="2">Peripheral membrane protein</topology>
    </subcellularLocation>
</comment>
<keyword evidence="10 13" id="KW-0408">Iron</keyword>